<evidence type="ECO:0000313" key="1">
    <source>
        <dbReference type="EMBL" id="KAF2623900.1"/>
    </source>
</evidence>
<protein>
    <submittedName>
        <fullName evidence="1">Uncharacterized protein</fullName>
    </submittedName>
</protein>
<keyword evidence="2" id="KW-1185">Reference proteome</keyword>
<name>A0ACB6RPL8_9PLEO</name>
<comment type="caution">
    <text evidence="1">The sequence shown here is derived from an EMBL/GenBank/DDBJ whole genome shotgun (WGS) entry which is preliminary data.</text>
</comment>
<organism evidence="1 2">
    <name type="scientific">Macroventuria anomochaeta</name>
    <dbReference type="NCBI Taxonomy" id="301207"/>
    <lineage>
        <taxon>Eukaryota</taxon>
        <taxon>Fungi</taxon>
        <taxon>Dikarya</taxon>
        <taxon>Ascomycota</taxon>
        <taxon>Pezizomycotina</taxon>
        <taxon>Dothideomycetes</taxon>
        <taxon>Pleosporomycetidae</taxon>
        <taxon>Pleosporales</taxon>
        <taxon>Pleosporineae</taxon>
        <taxon>Didymellaceae</taxon>
        <taxon>Macroventuria</taxon>
    </lineage>
</organism>
<proteinExistence type="predicted"/>
<gene>
    <name evidence="1" type="ORF">BU25DRAFT_451095</name>
</gene>
<accession>A0ACB6RPL8</accession>
<evidence type="ECO:0000313" key="2">
    <source>
        <dbReference type="Proteomes" id="UP000799754"/>
    </source>
</evidence>
<reference evidence="1" key="1">
    <citation type="journal article" date="2020" name="Stud. Mycol.">
        <title>101 Dothideomycetes genomes: a test case for predicting lifestyles and emergence of pathogens.</title>
        <authorList>
            <person name="Haridas S."/>
            <person name="Albert R."/>
            <person name="Binder M."/>
            <person name="Bloem J."/>
            <person name="Labutti K."/>
            <person name="Salamov A."/>
            <person name="Andreopoulos B."/>
            <person name="Baker S."/>
            <person name="Barry K."/>
            <person name="Bills G."/>
            <person name="Bluhm B."/>
            <person name="Cannon C."/>
            <person name="Castanera R."/>
            <person name="Culley D."/>
            <person name="Daum C."/>
            <person name="Ezra D."/>
            <person name="Gonzalez J."/>
            <person name="Henrissat B."/>
            <person name="Kuo A."/>
            <person name="Liang C."/>
            <person name="Lipzen A."/>
            <person name="Lutzoni F."/>
            <person name="Magnuson J."/>
            <person name="Mondo S."/>
            <person name="Nolan M."/>
            <person name="Ohm R."/>
            <person name="Pangilinan J."/>
            <person name="Park H.-J."/>
            <person name="Ramirez L."/>
            <person name="Alfaro M."/>
            <person name="Sun H."/>
            <person name="Tritt A."/>
            <person name="Yoshinaga Y."/>
            <person name="Zwiers L.-H."/>
            <person name="Turgeon B."/>
            <person name="Goodwin S."/>
            <person name="Spatafora J."/>
            <person name="Crous P."/>
            <person name="Grigoriev I."/>
        </authorList>
    </citation>
    <scope>NUCLEOTIDE SEQUENCE</scope>
    <source>
        <strain evidence="1">CBS 525.71</strain>
    </source>
</reference>
<sequence length="273" mass="31752">MDNHCMGLNAQSDDVECPLLKLPGELRNRIYAYTVEESTIPLTYDMEWQPAWTRTCIRRRQFLGLTQVCRQIRFEFLPLYKTHTKVAPNTWDIYKYIDTWVAPGTSDENVLGHVILDFMDDDRGELGILDIKPLLQLARRAEGFHVEIVDVTEPNDCNSPTMRSIEETLADLYDIQDMDMFYEYMDEAMTALVVRASEESGVEIIFELSPQYWEDWMGEWSKPDHDPNYRIPLELEDTVVEWGRQCGMELDRATGSHLTVNYRPGEVDSDESC</sequence>
<dbReference type="Proteomes" id="UP000799754">
    <property type="component" value="Unassembled WGS sequence"/>
</dbReference>
<dbReference type="EMBL" id="MU006734">
    <property type="protein sequence ID" value="KAF2623900.1"/>
    <property type="molecule type" value="Genomic_DNA"/>
</dbReference>